<organism evidence="8 9">
    <name type="scientific">Cloeon dipterum</name>
    <dbReference type="NCBI Taxonomy" id="197152"/>
    <lineage>
        <taxon>Eukaryota</taxon>
        <taxon>Metazoa</taxon>
        <taxon>Ecdysozoa</taxon>
        <taxon>Arthropoda</taxon>
        <taxon>Hexapoda</taxon>
        <taxon>Insecta</taxon>
        <taxon>Pterygota</taxon>
        <taxon>Palaeoptera</taxon>
        <taxon>Ephemeroptera</taxon>
        <taxon>Pisciforma</taxon>
        <taxon>Baetidae</taxon>
        <taxon>Cloeon</taxon>
    </lineage>
</organism>
<reference evidence="8 9" key="1">
    <citation type="submission" date="2020-04" db="EMBL/GenBank/DDBJ databases">
        <authorList>
            <person name="Alioto T."/>
            <person name="Alioto T."/>
            <person name="Gomez Garrido J."/>
        </authorList>
    </citation>
    <scope>NUCLEOTIDE SEQUENCE [LARGE SCALE GENOMIC DNA]</scope>
</reference>
<evidence type="ECO:0000256" key="2">
    <source>
        <dbReference type="ARBA" id="ARBA00009331"/>
    </source>
</evidence>
<evidence type="ECO:0000256" key="5">
    <source>
        <dbReference type="ARBA" id="ARBA00023128"/>
    </source>
</evidence>
<keyword evidence="5" id="KW-0496">Mitochondrion</keyword>
<dbReference type="GO" id="GO:0006123">
    <property type="term" value="P:mitochondrial electron transport, cytochrome c to oxygen"/>
    <property type="evidence" value="ECO:0007669"/>
    <property type="project" value="InterPro"/>
</dbReference>
<dbReference type="AlphaFoldDB" id="A0A8S1D9B5"/>
<keyword evidence="7" id="KW-0812">Transmembrane</keyword>
<dbReference type="InterPro" id="IPR036539">
    <property type="entry name" value="Cyt_c_oxidase_su7a_sf"/>
</dbReference>
<dbReference type="Gene3D" id="4.10.91.10">
    <property type="entry name" value="Cytochrome c oxidase, subunit VIIa"/>
    <property type="match status" value="1"/>
</dbReference>
<dbReference type="GO" id="GO:0005743">
    <property type="term" value="C:mitochondrial inner membrane"/>
    <property type="evidence" value="ECO:0007669"/>
    <property type="project" value="UniProtKB-SubCell"/>
</dbReference>
<keyword evidence="7" id="KW-1133">Transmembrane helix</keyword>
<feature type="transmembrane region" description="Helical" evidence="7">
    <location>
        <begin position="101"/>
        <end position="122"/>
    </location>
</feature>
<evidence type="ECO:0000256" key="1">
    <source>
        <dbReference type="ARBA" id="ARBA00004273"/>
    </source>
</evidence>
<comment type="subcellular location">
    <subcellularLocation>
        <location evidence="1">Mitochondrion inner membrane</location>
    </subcellularLocation>
</comment>
<dbReference type="Proteomes" id="UP000494165">
    <property type="component" value="Unassembled WGS sequence"/>
</dbReference>
<dbReference type="PANTHER" id="PTHR10510">
    <property type="entry name" value="CYTOCHROME C OXIDASE POLYPEPTIDE 7A"/>
    <property type="match status" value="1"/>
</dbReference>
<dbReference type="OrthoDB" id="5966508at2759"/>
<dbReference type="SUPFAM" id="SSF81419">
    <property type="entry name" value="Mitochondrial cytochrome c oxidase subunit VIIa"/>
    <property type="match status" value="1"/>
</dbReference>
<comment type="similarity">
    <text evidence="2">Belongs to the cytochrome c oxidase VIIa family.</text>
</comment>
<comment type="caution">
    <text evidence="8">The sequence shown here is derived from an EMBL/GenBank/DDBJ whole genome shotgun (WGS) entry which is preliminary data.</text>
</comment>
<dbReference type="FunFam" id="4.10.91.10:FF:000001">
    <property type="entry name" value="Cytochrome c oxidase subunit 7A1, mitochondrial"/>
    <property type="match status" value="1"/>
</dbReference>
<proteinExistence type="inferred from homology"/>
<dbReference type="EMBL" id="CADEPI010000175">
    <property type="protein sequence ID" value="CAB3378947.1"/>
    <property type="molecule type" value="Genomic_DNA"/>
</dbReference>
<name>A0A8S1D9B5_9INSE</name>
<keyword evidence="4" id="KW-0809">Transit peptide</keyword>
<dbReference type="GO" id="GO:0097250">
    <property type="term" value="P:mitochondrial respirasome assembly"/>
    <property type="evidence" value="ECO:0007669"/>
    <property type="project" value="TreeGrafter"/>
</dbReference>
<keyword evidence="3" id="KW-0999">Mitochondrion inner membrane</keyword>
<evidence type="ECO:0000256" key="3">
    <source>
        <dbReference type="ARBA" id="ARBA00022792"/>
    </source>
</evidence>
<protein>
    <submittedName>
        <fullName evidence="8">Uncharacterized protein</fullName>
    </submittedName>
</protein>
<evidence type="ECO:0000256" key="7">
    <source>
        <dbReference type="SAM" id="Phobius"/>
    </source>
</evidence>
<evidence type="ECO:0000313" key="8">
    <source>
        <dbReference type="EMBL" id="CAB3378947.1"/>
    </source>
</evidence>
<dbReference type="GO" id="GO:0045277">
    <property type="term" value="C:respiratory chain complex IV"/>
    <property type="evidence" value="ECO:0007669"/>
    <property type="project" value="InterPro"/>
</dbReference>
<keyword evidence="6 7" id="KW-0472">Membrane</keyword>
<evidence type="ECO:0000256" key="6">
    <source>
        <dbReference type="ARBA" id="ARBA00023136"/>
    </source>
</evidence>
<dbReference type="GO" id="GO:0002082">
    <property type="term" value="P:regulation of oxidative phosphorylation"/>
    <property type="evidence" value="ECO:0007669"/>
    <property type="project" value="TreeGrafter"/>
</dbReference>
<gene>
    <name evidence="8" type="ORF">CLODIP_2_CD07769</name>
</gene>
<keyword evidence="9" id="KW-1185">Reference proteome</keyword>
<sequence length="130" mass="14650">MFYQFNNFTGTISPATHTMWPYYPLSPRPYSKADSSEFIFDQKSTRAAQVKGTTRVVQRKCVPGSNNFYSPLDERVRQKMELFQKPNGIPIHLKGGQADKVLFGVTLGLSAVGFILVARLIYSMAVPKKQ</sequence>
<evidence type="ECO:0000256" key="4">
    <source>
        <dbReference type="ARBA" id="ARBA00022946"/>
    </source>
</evidence>
<dbReference type="PANTHER" id="PTHR10510:SF11">
    <property type="entry name" value="CYTOCHROME C OXIDASE SUBUNIT 7A, MITOCHONDRIAL"/>
    <property type="match status" value="1"/>
</dbReference>
<accession>A0A8S1D9B5</accession>
<dbReference type="InterPro" id="IPR003177">
    <property type="entry name" value="Cytc_oxidase_su7a_met"/>
</dbReference>
<evidence type="ECO:0000313" key="9">
    <source>
        <dbReference type="Proteomes" id="UP000494165"/>
    </source>
</evidence>